<reference evidence="1 2" key="1">
    <citation type="submission" date="2018-11" db="EMBL/GenBank/DDBJ databases">
        <title>Aerococcus sp. SJQ22, whole genome shotgun sequence.</title>
        <authorList>
            <person name="Sun L."/>
            <person name="Gao X."/>
            <person name="Chen W."/>
            <person name="Huang K."/>
        </authorList>
    </citation>
    <scope>NUCLEOTIDE SEQUENCE [LARGE SCALE GENOMIC DNA]</scope>
    <source>
        <strain evidence="1 2">SJQ22</strain>
    </source>
</reference>
<evidence type="ECO:0008006" key="3">
    <source>
        <dbReference type="Google" id="ProtNLM"/>
    </source>
</evidence>
<dbReference type="RefSeq" id="WP_123779563.1">
    <property type="nucleotide sequence ID" value="NZ_RKMG01000007.1"/>
</dbReference>
<organism evidence="1 2">
    <name type="scientific">Aerococcus agrisoli</name>
    <dbReference type="NCBI Taxonomy" id="2487350"/>
    <lineage>
        <taxon>Bacteria</taxon>
        <taxon>Bacillati</taxon>
        <taxon>Bacillota</taxon>
        <taxon>Bacilli</taxon>
        <taxon>Lactobacillales</taxon>
        <taxon>Aerococcaceae</taxon>
        <taxon>Aerococcus</taxon>
    </lineage>
</organism>
<name>A0A3N4GGB9_9LACT</name>
<protein>
    <recommendedName>
        <fullName evidence="3">PPM-type phosphatase domain-containing protein</fullName>
    </recommendedName>
</protein>
<evidence type="ECO:0000313" key="2">
    <source>
        <dbReference type="Proteomes" id="UP000273977"/>
    </source>
</evidence>
<dbReference type="SUPFAM" id="SSF81606">
    <property type="entry name" value="PP2C-like"/>
    <property type="match status" value="1"/>
</dbReference>
<accession>A0A3N4GGB9</accession>
<dbReference type="Gene3D" id="3.60.40.10">
    <property type="entry name" value="PPM-type phosphatase domain"/>
    <property type="match status" value="1"/>
</dbReference>
<comment type="caution">
    <text evidence="1">The sequence shown here is derived from an EMBL/GenBank/DDBJ whole genome shotgun (WGS) entry which is preliminary data.</text>
</comment>
<dbReference type="EMBL" id="RKMG01000007">
    <property type="protein sequence ID" value="RPA60888.1"/>
    <property type="molecule type" value="Genomic_DNA"/>
</dbReference>
<evidence type="ECO:0000313" key="1">
    <source>
        <dbReference type="EMBL" id="RPA60888.1"/>
    </source>
</evidence>
<dbReference type="OrthoDB" id="508128at2"/>
<keyword evidence="2" id="KW-1185">Reference proteome</keyword>
<dbReference type="Proteomes" id="UP000273977">
    <property type="component" value="Unassembled WGS sequence"/>
</dbReference>
<sequence>MQIQHTFIQGKFDDPTQCEDAIFYNDHFVAIIDGVTAKSDYRYEGLKTGKIASLIIQDYLATVDPTASIQEIIHGINTAFEDQFYNKVDFPLDRVSHGPQAAMILYSNFHHKIYIIGDSQALVNGQLHTQPKASDEILSNFRSLVLHIDPSQHEEARAAILPYLISSNTFANTTGTRFGYSVLNGQEIPDALIKVIDIKDGDHIIFTSDGYPTIKEDFAATEAYLQHILTNDPDLITEYLSTKGLQEGQVSFDDRSYIEFVVD</sequence>
<dbReference type="AlphaFoldDB" id="A0A3N4GGB9"/>
<gene>
    <name evidence="1" type="ORF">EF384_03280</name>
</gene>
<dbReference type="InterPro" id="IPR036457">
    <property type="entry name" value="PPM-type-like_dom_sf"/>
</dbReference>
<proteinExistence type="predicted"/>